<keyword evidence="3" id="KW-0012">Acyltransferase</keyword>
<dbReference type="HOGENOM" id="CLU_030130_3_8_9"/>
<organism evidence="3 4">
    <name type="scientific">Desulforamulus reducens (strain ATCC BAA-1160 / DSM 100696 / MI-1)</name>
    <name type="common">Desulfotomaculum reducens</name>
    <dbReference type="NCBI Taxonomy" id="349161"/>
    <lineage>
        <taxon>Bacteria</taxon>
        <taxon>Bacillati</taxon>
        <taxon>Bacillota</taxon>
        <taxon>Clostridia</taxon>
        <taxon>Eubacteriales</taxon>
        <taxon>Peptococcaceae</taxon>
        <taxon>Desulforamulus</taxon>
    </lineage>
</organism>
<dbReference type="OrthoDB" id="9811121at2"/>
<proteinExistence type="predicted"/>
<evidence type="ECO:0000256" key="1">
    <source>
        <dbReference type="ARBA" id="ARBA00022801"/>
    </source>
</evidence>
<dbReference type="InterPro" id="IPR050345">
    <property type="entry name" value="Aliph_Amidase/BUP"/>
</dbReference>
<evidence type="ECO:0000313" key="3">
    <source>
        <dbReference type="EMBL" id="ABO50706.1"/>
    </source>
</evidence>
<dbReference type="AlphaFoldDB" id="A4J6K3"/>
<dbReference type="Gene3D" id="3.60.110.10">
    <property type="entry name" value="Carbon-nitrogen hydrolase"/>
    <property type="match status" value="1"/>
</dbReference>
<protein>
    <submittedName>
        <fullName evidence="3">Nitrilase/cyanide hydratase and apolipoprotein N-acyltransferase</fullName>
    </submittedName>
</protein>
<dbReference type="PROSITE" id="PS50263">
    <property type="entry name" value="CN_HYDROLASE"/>
    <property type="match status" value="1"/>
</dbReference>
<dbReference type="Pfam" id="PF00795">
    <property type="entry name" value="CN_hydrolase"/>
    <property type="match status" value="1"/>
</dbReference>
<keyword evidence="4" id="KW-1185">Reference proteome</keyword>
<dbReference type="KEGG" id="drm:Dred_2191"/>
<dbReference type="EMBL" id="CP000612">
    <property type="protein sequence ID" value="ABO50706.1"/>
    <property type="molecule type" value="Genomic_DNA"/>
</dbReference>
<dbReference type="InterPro" id="IPR003010">
    <property type="entry name" value="C-N_Hydrolase"/>
</dbReference>
<keyword evidence="3" id="KW-0808">Transferase</keyword>
<feature type="domain" description="CN hydrolase" evidence="2">
    <location>
        <begin position="4"/>
        <end position="242"/>
    </location>
</feature>
<name>A4J6K3_DESRM</name>
<dbReference type="GO" id="GO:0016811">
    <property type="term" value="F:hydrolase activity, acting on carbon-nitrogen (but not peptide) bonds, in linear amides"/>
    <property type="evidence" value="ECO:0007669"/>
    <property type="project" value="TreeGrafter"/>
</dbReference>
<dbReference type="CDD" id="cd07585">
    <property type="entry name" value="nitrilase_7"/>
    <property type="match status" value="1"/>
</dbReference>
<sequence>MKSTKIALVQMQATFGNIDKNLSTLEKFINEAAAQQAEIICFPEMCIQGYSREIPDFLLQSIDGEAILFLKKLAQNKGITIIAGMAEKCLNKRPFITQVVIRPGQNIDYYRKTHLGNSEQPYYQAGNEIKTFSTEKTTIGIQICWDTHFPEMTTILSLRGAEVIFAPHASPTIVGDRKAIWLKYLAARAYDNSVFLAACNLVGDDGNGRQFCGGSMVIDPKGNVLAEDFEGKQSMLVVDLDCAQINAIRERKSSSMANSFFLANRRPEIYKDLLRIF</sequence>
<dbReference type="eggNOG" id="COG0388">
    <property type="taxonomic scope" value="Bacteria"/>
</dbReference>
<dbReference type="STRING" id="349161.Dred_2191"/>
<dbReference type="PANTHER" id="PTHR43674">
    <property type="entry name" value="NITRILASE C965.09-RELATED"/>
    <property type="match status" value="1"/>
</dbReference>
<dbReference type="InterPro" id="IPR036526">
    <property type="entry name" value="C-N_Hydrolase_sf"/>
</dbReference>
<keyword evidence="3" id="KW-0449">Lipoprotein</keyword>
<dbReference type="Proteomes" id="UP000001556">
    <property type="component" value="Chromosome"/>
</dbReference>
<gene>
    <name evidence="3" type="ordered locus">Dred_2191</name>
</gene>
<dbReference type="PANTHER" id="PTHR43674:SF2">
    <property type="entry name" value="BETA-UREIDOPROPIONASE"/>
    <property type="match status" value="1"/>
</dbReference>
<dbReference type="SUPFAM" id="SSF56317">
    <property type="entry name" value="Carbon-nitrogen hydrolase"/>
    <property type="match status" value="1"/>
</dbReference>
<dbReference type="RefSeq" id="WP_011878508.1">
    <property type="nucleotide sequence ID" value="NC_009253.1"/>
</dbReference>
<accession>A4J6K3</accession>
<keyword evidence="1" id="KW-0378">Hydrolase</keyword>
<reference evidence="3 4" key="1">
    <citation type="submission" date="2007-03" db="EMBL/GenBank/DDBJ databases">
        <title>Complete sequence of Desulfotomaculum reducens MI-1.</title>
        <authorList>
            <consortium name="US DOE Joint Genome Institute"/>
            <person name="Copeland A."/>
            <person name="Lucas S."/>
            <person name="Lapidus A."/>
            <person name="Barry K."/>
            <person name="Detter J.C."/>
            <person name="Glavina del Rio T."/>
            <person name="Hammon N."/>
            <person name="Israni S."/>
            <person name="Dalin E."/>
            <person name="Tice H."/>
            <person name="Pitluck S."/>
            <person name="Sims D."/>
            <person name="Brettin T."/>
            <person name="Bruce D."/>
            <person name="Han C."/>
            <person name="Tapia R."/>
            <person name="Schmutz J."/>
            <person name="Larimer F."/>
            <person name="Land M."/>
            <person name="Hauser L."/>
            <person name="Kyrpides N."/>
            <person name="Kim E."/>
            <person name="Tebo B.M."/>
            <person name="Richardson P."/>
        </authorList>
    </citation>
    <scope>NUCLEOTIDE SEQUENCE [LARGE SCALE GENOMIC DNA]</scope>
    <source>
        <strain evidence="3 4">MI-1</strain>
    </source>
</reference>
<evidence type="ECO:0000259" key="2">
    <source>
        <dbReference type="PROSITE" id="PS50263"/>
    </source>
</evidence>
<dbReference type="GO" id="GO:0016746">
    <property type="term" value="F:acyltransferase activity"/>
    <property type="evidence" value="ECO:0007669"/>
    <property type="project" value="UniProtKB-KW"/>
</dbReference>
<evidence type="ECO:0000313" key="4">
    <source>
        <dbReference type="Proteomes" id="UP000001556"/>
    </source>
</evidence>